<proteinExistence type="predicted"/>
<dbReference type="AlphaFoldDB" id="A0AAW1IA96"/>
<dbReference type="EMBL" id="JASPKY010000731">
    <property type="protein sequence ID" value="KAK9686073.1"/>
    <property type="molecule type" value="Genomic_DNA"/>
</dbReference>
<organism evidence="2 3">
    <name type="scientific">Popillia japonica</name>
    <name type="common">Japanese beetle</name>
    <dbReference type="NCBI Taxonomy" id="7064"/>
    <lineage>
        <taxon>Eukaryota</taxon>
        <taxon>Metazoa</taxon>
        <taxon>Ecdysozoa</taxon>
        <taxon>Arthropoda</taxon>
        <taxon>Hexapoda</taxon>
        <taxon>Insecta</taxon>
        <taxon>Pterygota</taxon>
        <taxon>Neoptera</taxon>
        <taxon>Endopterygota</taxon>
        <taxon>Coleoptera</taxon>
        <taxon>Polyphaga</taxon>
        <taxon>Scarabaeiformia</taxon>
        <taxon>Scarabaeidae</taxon>
        <taxon>Rutelinae</taxon>
        <taxon>Popillia</taxon>
    </lineage>
</organism>
<reference evidence="2 3" key="1">
    <citation type="journal article" date="2024" name="BMC Genomics">
        <title>De novo assembly and annotation of Popillia japonica's genome with initial clues to its potential as an invasive pest.</title>
        <authorList>
            <person name="Cucini C."/>
            <person name="Boschi S."/>
            <person name="Funari R."/>
            <person name="Cardaioli E."/>
            <person name="Iannotti N."/>
            <person name="Marturano G."/>
            <person name="Paoli F."/>
            <person name="Bruttini M."/>
            <person name="Carapelli A."/>
            <person name="Frati F."/>
            <person name="Nardi F."/>
        </authorList>
    </citation>
    <scope>NUCLEOTIDE SEQUENCE [LARGE SCALE GENOMIC DNA]</scope>
    <source>
        <strain evidence="2">DMR45628</strain>
    </source>
</reference>
<feature type="region of interest" description="Disordered" evidence="1">
    <location>
        <begin position="1"/>
        <end position="23"/>
    </location>
</feature>
<evidence type="ECO:0000313" key="2">
    <source>
        <dbReference type="EMBL" id="KAK9686073.1"/>
    </source>
</evidence>
<name>A0AAW1IA96_POPJA</name>
<evidence type="ECO:0000313" key="3">
    <source>
        <dbReference type="Proteomes" id="UP001458880"/>
    </source>
</evidence>
<protein>
    <recommendedName>
        <fullName evidence="4">HTH CENPB-type domain-containing protein</fullName>
    </recommendedName>
</protein>
<accession>A0AAW1IA96</accession>
<sequence length="107" mass="12325">MFLAQDYAKANNKKTDPSWENNKSAGKQWLSEFRKRHSDKLSLRKPQAISLARSTAINKETVAKVLETIRNFCNPTTLLPMKSGTAMKLVLVPFMDLQKFWQLRGNR</sequence>
<evidence type="ECO:0000256" key="1">
    <source>
        <dbReference type="SAM" id="MobiDB-lite"/>
    </source>
</evidence>
<gene>
    <name evidence="2" type="ORF">QE152_g37470</name>
</gene>
<keyword evidence="3" id="KW-1185">Reference proteome</keyword>
<dbReference type="Proteomes" id="UP001458880">
    <property type="component" value="Unassembled WGS sequence"/>
</dbReference>
<evidence type="ECO:0008006" key="4">
    <source>
        <dbReference type="Google" id="ProtNLM"/>
    </source>
</evidence>
<comment type="caution">
    <text evidence="2">The sequence shown here is derived from an EMBL/GenBank/DDBJ whole genome shotgun (WGS) entry which is preliminary data.</text>
</comment>